<dbReference type="GO" id="GO:0016811">
    <property type="term" value="F:hydrolase activity, acting on carbon-nitrogen (but not peptide) bonds, in linear amides"/>
    <property type="evidence" value="ECO:0007669"/>
    <property type="project" value="InterPro"/>
</dbReference>
<name>A0A8J6HTV7_9FIRM</name>
<organism evidence="1 2">
    <name type="scientific">Capillibacterium thermochitinicola</name>
    <dbReference type="NCBI Taxonomy" id="2699427"/>
    <lineage>
        <taxon>Bacteria</taxon>
        <taxon>Bacillati</taxon>
        <taxon>Bacillota</taxon>
        <taxon>Capillibacterium</taxon>
    </lineage>
</organism>
<dbReference type="Proteomes" id="UP000657177">
    <property type="component" value="Unassembled WGS sequence"/>
</dbReference>
<proteinExistence type="predicted"/>
<dbReference type="PANTHER" id="PTHR31891">
    <property type="entry name" value="FORMAMIDASE C869.04-RELATED"/>
    <property type="match status" value="1"/>
</dbReference>
<dbReference type="PANTHER" id="PTHR31891:SF1">
    <property type="entry name" value="FORMAMIDASE C869.04-RELATED"/>
    <property type="match status" value="1"/>
</dbReference>
<gene>
    <name evidence="1" type="ORF">G5B42_11590</name>
</gene>
<keyword evidence="2" id="KW-1185">Reference proteome</keyword>
<dbReference type="InterPro" id="IPR004304">
    <property type="entry name" value="FmdA_AmdA"/>
</dbReference>
<dbReference type="Gene3D" id="2.60.120.580">
    <property type="entry name" value="Acetamidase/Formamidase-like domains"/>
    <property type="match status" value="1"/>
</dbReference>
<protein>
    <submittedName>
        <fullName evidence="1">Acetamidase/formamidase family protein</fullName>
    </submittedName>
</protein>
<dbReference type="EMBL" id="JAAKDE010000077">
    <property type="protein sequence ID" value="MBA2134166.1"/>
    <property type="molecule type" value="Genomic_DNA"/>
</dbReference>
<accession>A0A8J6HTV7</accession>
<reference evidence="1" key="1">
    <citation type="submission" date="2020-06" db="EMBL/GenBank/DDBJ databases">
        <title>Novel chitinolytic bacterium.</title>
        <authorList>
            <person name="Ungkulpasvich U."/>
            <person name="Kosugi A."/>
            <person name="Uke A."/>
        </authorList>
    </citation>
    <scope>NUCLEOTIDE SEQUENCE</scope>
    <source>
        <strain evidence="1">UUS1-1</strain>
    </source>
</reference>
<sequence>MRYQLSGDHHIFSFDKENKPVLQVNPGEEVEIETMDCFANQICTDDDKLETLDWQRVNPATGPVFVNGAEPGDVLKVTIQAQPDLGQLWCGVREIGAVQTMDRRTEGA</sequence>
<dbReference type="AlphaFoldDB" id="A0A8J6HTV7"/>
<comment type="caution">
    <text evidence="1">The sequence shown here is derived from an EMBL/GenBank/DDBJ whole genome shotgun (WGS) entry which is preliminary data.</text>
</comment>
<evidence type="ECO:0000313" key="1">
    <source>
        <dbReference type="EMBL" id="MBA2134166.1"/>
    </source>
</evidence>
<evidence type="ECO:0000313" key="2">
    <source>
        <dbReference type="Proteomes" id="UP000657177"/>
    </source>
</evidence>
<dbReference type="Pfam" id="PF03069">
    <property type="entry name" value="FmdA_AmdA"/>
    <property type="match status" value="1"/>
</dbReference>
<dbReference type="SUPFAM" id="SSF141130">
    <property type="entry name" value="Acetamidase/Formamidase-like"/>
    <property type="match status" value="1"/>
</dbReference>